<feature type="non-terminal residue" evidence="1">
    <location>
        <position position="87"/>
    </location>
</feature>
<protein>
    <submittedName>
        <fullName evidence="1">Uncharacterized protein</fullName>
    </submittedName>
</protein>
<reference evidence="1 2" key="1">
    <citation type="submission" date="2015-08" db="EMBL/GenBank/DDBJ databases">
        <title>Next Generation Sequencing and Analysis of the Genome of Puccinia sorghi L Schw, the Causal Agent of Maize Common Rust.</title>
        <authorList>
            <person name="Rochi L."/>
            <person name="Burguener G."/>
            <person name="Darino M."/>
            <person name="Turjanski A."/>
            <person name="Kreff E."/>
            <person name="Dieguez M.J."/>
            <person name="Sacco F."/>
        </authorList>
    </citation>
    <scope>NUCLEOTIDE SEQUENCE [LARGE SCALE GENOMIC DNA]</scope>
    <source>
        <strain evidence="1 2">RO10H11247</strain>
    </source>
</reference>
<comment type="caution">
    <text evidence="1">The sequence shown here is derived from an EMBL/GenBank/DDBJ whole genome shotgun (WGS) entry which is preliminary data.</text>
</comment>
<gene>
    <name evidence="1" type="ORF">VP01_5845g1</name>
</gene>
<evidence type="ECO:0000313" key="1">
    <source>
        <dbReference type="EMBL" id="KNZ48194.1"/>
    </source>
</evidence>
<dbReference type="EMBL" id="LAVV01011102">
    <property type="protein sequence ID" value="KNZ48194.1"/>
    <property type="molecule type" value="Genomic_DNA"/>
</dbReference>
<proteinExistence type="predicted"/>
<dbReference type="Proteomes" id="UP000037035">
    <property type="component" value="Unassembled WGS sequence"/>
</dbReference>
<dbReference type="AlphaFoldDB" id="A0A0L6UI06"/>
<evidence type="ECO:0000313" key="2">
    <source>
        <dbReference type="Proteomes" id="UP000037035"/>
    </source>
</evidence>
<keyword evidence="2" id="KW-1185">Reference proteome</keyword>
<organism evidence="1 2">
    <name type="scientific">Puccinia sorghi</name>
    <dbReference type="NCBI Taxonomy" id="27349"/>
    <lineage>
        <taxon>Eukaryota</taxon>
        <taxon>Fungi</taxon>
        <taxon>Dikarya</taxon>
        <taxon>Basidiomycota</taxon>
        <taxon>Pucciniomycotina</taxon>
        <taxon>Pucciniomycetes</taxon>
        <taxon>Pucciniales</taxon>
        <taxon>Pucciniaceae</taxon>
        <taxon>Puccinia</taxon>
    </lineage>
</organism>
<dbReference type="VEuPathDB" id="FungiDB:VP01_5845g1"/>
<accession>A0A0L6UI06</accession>
<name>A0A0L6UI06_9BASI</name>
<sequence>MDLVKEEGIQLAAPRVNMPSSLEPRYLPLLVNKEKFNNKTLNQMSIEDHYLQEAFHYCEPGATWFKQKSSGNKLYLELKDAMLNQLK</sequence>